<evidence type="ECO:0000313" key="1">
    <source>
        <dbReference type="EMBL" id="QLQ82614.1"/>
    </source>
</evidence>
<sequence length="498" mass="56297">MPPKLPGLYFDEVKGRYFPVKAGIGSEYGENEQKKRKIRLQREGQARLLKDQRWRNYEKLVSRLVGPVEKIFDSSDGLSFAKGLEIEARSVDNCVKSSLGCGIFNLGVQLQTMKGPVICEQVWPNGVTLAIWVDEGGIGAVQQPFDRTCMISWLHRVRPSECPRNTSCNIIRFAGNRFERMGLYCHMALPTATEHIFTVFTKFNGMSDYQIRKLELHGNVYDSVNLGSTFVVAVGSSLQIYDWNELPEDGYKVFNSIRNKSDILCLAVNSGNSGLLYAGTRSGWIYELPVQTIEGGTPCHTTVRNFRVRGVRSIVSIKTTDTKGLIFVSAISGDSQQILLLLDPMLEPEDPTLVTFRTSFSNMTKDQEFFEVTSDGRFLLYGSTAAANGHGDFEVFSSHLGDNLAHERNGRSFTFFPLNSLRNGYLEDSEYSALRDLELRSATFINYKRDSYDLKCQRETNQPYKTACPNSWRISAFFKSEFREGYHSSITMLLKRVV</sequence>
<dbReference type="EMBL" id="CP059274">
    <property type="protein sequence ID" value="QLQ82614.1"/>
    <property type="molecule type" value="Genomic_DNA"/>
</dbReference>
<dbReference type="Proteomes" id="UP000510647">
    <property type="component" value="Chromosome 8"/>
</dbReference>
<name>A0A7H9HXZ5_9SACH</name>
<proteinExistence type="predicted"/>
<gene>
    <name evidence="1" type="ORF">HG537_0H03770</name>
</gene>
<dbReference type="OrthoDB" id="128867at2759"/>
<dbReference type="AlphaFoldDB" id="A0A7H9HXZ5"/>
<evidence type="ECO:0000313" key="2">
    <source>
        <dbReference type="Proteomes" id="UP000510647"/>
    </source>
</evidence>
<reference evidence="1 2" key="1">
    <citation type="submission" date="2020-06" db="EMBL/GenBank/DDBJ databases">
        <title>The yeast mating-type switching endonuclease HO is a domesticated member of an unorthodox homing genetic element family.</title>
        <authorList>
            <person name="Coughlan A.Y."/>
            <person name="Lombardi L."/>
            <person name="Braun-Galleani S."/>
            <person name="Martos A.R."/>
            <person name="Galeote V."/>
            <person name="Bigey F."/>
            <person name="Dequin S."/>
            <person name="Byrne K.P."/>
            <person name="Wolfe K.H."/>
        </authorList>
    </citation>
    <scope>NUCLEOTIDE SEQUENCE [LARGE SCALE GENOMIC DNA]</scope>
    <source>
        <strain evidence="1 2">CBS2947</strain>
    </source>
</reference>
<organism evidence="1 2">
    <name type="scientific">Torulaspora globosa</name>
    <dbReference type="NCBI Taxonomy" id="48254"/>
    <lineage>
        <taxon>Eukaryota</taxon>
        <taxon>Fungi</taxon>
        <taxon>Dikarya</taxon>
        <taxon>Ascomycota</taxon>
        <taxon>Saccharomycotina</taxon>
        <taxon>Saccharomycetes</taxon>
        <taxon>Saccharomycetales</taxon>
        <taxon>Saccharomycetaceae</taxon>
        <taxon>Torulaspora</taxon>
    </lineage>
</organism>
<accession>A0A7H9HXZ5</accession>
<dbReference type="InterPro" id="IPR036322">
    <property type="entry name" value="WD40_repeat_dom_sf"/>
</dbReference>
<dbReference type="SUPFAM" id="SSF50978">
    <property type="entry name" value="WD40 repeat-like"/>
    <property type="match status" value="1"/>
</dbReference>
<protein>
    <submittedName>
        <fullName evidence="1">Uncharacterized protein</fullName>
    </submittedName>
</protein>
<keyword evidence="2" id="KW-1185">Reference proteome</keyword>